<dbReference type="OrthoDB" id="2352230at2759"/>
<sequence length="131" mass="15087">MEALFLSGKFRYSIIFDLILVADEVLLDELVESLETHLKPADGAISFWRNNQMLFFDSENFKSLDESALVFTNGRDKNLELCYKEYAAEIASWINRNATAYGVRNNPFEFKLFLRGSRDGLPVNRFGIYAI</sequence>
<dbReference type="AlphaFoldDB" id="A0A397V4G3"/>
<protein>
    <submittedName>
        <fullName evidence="1">Uncharacterized protein</fullName>
    </submittedName>
</protein>
<gene>
    <name evidence="1" type="ORF">C2G38_2187728</name>
</gene>
<organism evidence="1 2">
    <name type="scientific">Gigaspora rosea</name>
    <dbReference type="NCBI Taxonomy" id="44941"/>
    <lineage>
        <taxon>Eukaryota</taxon>
        <taxon>Fungi</taxon>
        <taxon>Fungi incertae sedis</taxon>
        <taxon>Mucoromycota</taxon>
        <taxon>Glomeromycotina</taxon>
        <taxon>Glomeromycetes</taxon>
        <taxon>Diversisporales</taxon>
        <taxon>Gigasporaceae</taxon>
        <taxon>Gigaspora</taxon>
    </lineage>
</organism>
<accession>A0A397V4G3</accession>
<name>A0A397V4G3_9GLOM</name>
<dbReference type="EMBL" id="QKWP01000617">
    <property type="protein sequence ID" value="RIB17295.1"/>
    <property type="molecule type" value="Genomic_DNA"/>
</dbReference>
<evidence type="ECO:0000313" key="1">
    <source>
        <dbReference type="EMBL" id="RIB17295.1"/>
    </source>
</evidence>
<keyword evidence="2" id="KW-1185">Reference proteome</keyword>
<evidence type="ECO:0000313" key="2">
    <source>
        <dbReference type="Proteomes" id="UP000266673"/>
    </source>
</evidence>
<dbReference type="Proteomes" id="UP000266673">
    <property type="component" value="Unassembled WGS sequence"/>
</dbReference>
<reference evidence="1 2" key="1">
    <citation type="submission" date="2018-06" db="EMBL/GenBank/DDBJ databases">
        <title>Comparative genomics reveals the genomic features of Rhizophagus irregularis, R. cerebriforme, R. diaphanum and Gigaspora rosea, and their symbiotic lifestyle signature.</title>
        <authorList>
            <person name="Morin E."/>
            <person name="San Clemente H."/>
            <person name="Chen E.C.H."/>
            <person name="De La Providencia I."/>
            <person name="Hainaut M."/>
            <person name="Kuo A."/>
            <person name="Kohler A."/>
            <person name="Murat C."/>
            <person name="Tang N."/>
            <person name="Roy S."/>
            <person name="Loubradou J."/>
            <person name="Henrissat B."/>
            <person name="Grigoriev I.V."/>
            <person name="Corradi N."/>
            <person name="Roux C."/>
            <person name="Martin F.M."/>
        </authorList>
    </citation>
    <scope>NUCLEOTIDE SEQUENCE [LARGE SCALE GENOMIC DNA]</scope>
    <source>
        <strain evidence="1 2">DAOM 194757</strain>
    </source>
</reference>
<proteinExistence type="predicted"/>
<comment type="caution">
    <text evidence="1">The sequence shown here is derived from an EMBL/GenBank/DDBJ whole genome shotgun (WGS) entry which is preliminary data.</text>
</comment>